<dbReference type="CTD" id="9674"/>
<dbReference type="AlphaFoldDB" id="A0A6P8PAY6"/>
<keyword evidence="1" id="KW-0812">Transmembrane</keyword>
<accession>A0A6P8PAY6</accession>
<evidence type="ECO:0000313" key="2">
    <source>
        <dbReference type="Proteomes" id="UP000515159"/>
    </source>
</evidence>
<dbReference type="FunCoup" id="A0A6P8PAY6">
    <property type="interactions" value="10"/>
</dbReference>
<dbReference type="GeneID" id="117346499"/>
<keyword evidence="1" id="KW-1133">Transmembrane helix</keyword>
<dbReference type="PANTHER" id="PTHR40382:SF1">
    <property type="entry name" value="RIKEN CDNA 4930523C07 GENE"/>
    <property type="match status" value="1"/>
</dbReference>
<feature type="transmembrane region" description="Helical" evidence="1">
    <location>
        <begin position="23"/>
        <end position="48"/>
    </location>
</feature>
<evidence type="ECO:0000256" key="1">
    <source>
        <dbReference type="SAM" id="Phobius"/>
    </source>
</evidence>
<organism evidence="2 3">
    <name type="scientific">Geotrypetes seraphini</name>
    <name type="common">Gaboon caecilian</name>
    <name type="synonym">Caecilia seraphini</name>
    <dbReference type="NCBI Taxonomy" id="260995"/>
    <lineage>
        <taxon>Eukaryota</taxon>
        <taxon>Metazoa</taxon>
        <taxon>Chordata</taxon>
        <taxon>Craniata</taxon>
        <taxon>Vertebrata</taxon>
        <taxon>Euteleostomi</taxon>
        <taxon>Amphibia</taxon>
        <taxon>Gymnophiona</taxon>
        <taxon>Geotrypetes</taxon>
    </lineage>
</organism>
<keyword evidence="1" id="KW-0472">Membrane</keyword>
<gene>
    <name evidence="3" type="primary">KIAA0040</name>
</gene>
<dbReference type="InterPro" id="IPR039964">
    <property type="entry name" value="KIAA0040-like"/>
</dbReference>
<protein>
    <submittedName>
        <fullName evidence="3">Uncharacterized protein KIAA0040 homolog</fullName>
    </submittedName>
</protein>
<proteinExistence type="predicted"/>
<evidence type="ECO:0000313" key="3">
    <source>
        <dbReference type="RefSeq" id="XP_033772063.1"/>
    </source>
</evidence>
<dbReference type="PANTHER" id="PTHR40382">
    <property type="match status" value="1"/>
</dbReference>
<keyword evidence="2" id="KW-1185">Reference proteome</keyword>
<sequence length="97" mass="10901">MDHVSTFFKSLWKLVESKHTEGVYNTICLAVLLALPTVVLILSIVICCHCCCSRKKKTGSADIKTEKKKKKKNTEEDLWISANPKAMMLEKIPSFSA</sequence>
<name>A0A6P8PAY6_GEOSA</name>
<dbReference type="InParanoid" id="A0A6P8PAY6"/>
<reference evidence="3" key="1">
    <citation type="submission" date="2025-08" db="UniProtKB">
        <authorList>
            <consortium name="RefSeq"/>
        </authorList>
    </citation>
    <scope>IDENTIFICATION</scope>
</reference>
<dbReference type="RefSeq" id="XP_033772063.1">
    <property type="nucleotide sequence ID" value="XM_033916172.1"/>
</dbReference>
<dbReference type="KEGG" id="gsh:117346499"/>
<dbReference type="Proteomes" id="UP000515159">
    <property type="component" value="Chromosome 12"/>
</dbReference>